<name>A0A7J7KQ91_BUGNE</name>
<sequence>MYIYMGQNLKSLSTPLSTSKPPTPASDRADMLSDNALFSYINKSMSRVSSPDIPSLLQPPNPPPPPPLIRHSSYSDLKLANTYGLVPPSPKSVLPWQVNSTSVLITRRFFLYWHHSK</sequence>
<feature type="compositionally biased region" description="Pro residues" evidence="1">
    <location>
        <begin position="57"/>
        <end position="68"/>
    </location>
</feature>
<dbReference type="EMBL" id="VXIV02000164">
    <property type="protein sequence ID" value="KAF6040255.1"/>
    <property type="molecule type" value="Genomic_DNA"/>
</dbReference>
<evidence type="ECO:0000313" key="2">
    <source>
        <dbReference type="EMBL" id="KAF6040255.1"/>
    </source>
</evidence>
<dbReference type="Proteomes" id="UP000593567">
    <property type="component" value="Unassembled WGS sequence"/>
</dbReference>
<comment type="caution">
    <text evidence="2">The sequence shown here is derived from an EMBL/GenBank/DDBJ whole genome shotgun (WGS) entry which is preliminary data.</text>
</comment>
<protein>
    <submittedName>
        <fullName evidence="2">Uncharacterized protein</fullName>
    </submittedName>
</protein>
<evidence type="ECO:0000313" key="3">
    <source>
        <dbReference type="Proteomes" id="UP000593567"/>
    </source>
</evidence>
<accession>A0A7J7KQ91</accession>
<proteinExistence type="predicted"/>
<organism evidence="2 3">
    <name type="scientific">Bugula neritina</name>
    <name type="common">Brown bryozoan</name>
    <name type="synonym">Sertularia neritina</name>
    <dbReference type="NCBI Taxonomy" id="10212"/>
    <lineage>
        <taxon>Eukaryota</taxon>
        <taxon>Metazoa</taxon>
        <taxon>Spiralia</taxon>
        <taxon>Lophotrochozoa</taxon>
        <taxon>Bryozoa</taxon>
        <taxon>Gymnolaemata</taxon>
        <taxon>Cheilostomatida</taxon>
        <taxon>Flustrina</taxon>
        <taxon>Buguloidea</taxon>
        <taxon>Bugulidae</taxon>
        <taxon>Bugula</taxon>
    </lineage>
</organism>
<keyword evidence="3" id="KW-1185">Reference proteome</keyword>
<evidence type="ECO:0000256" key="1">
    <source>
        <dbReference type="SAM" id="MobiDB-lite"/>
    </source>
</evidence>
<dbReference type="AlphaFoldDB" id="A0A7J7KQ91"/>
<reference evidence="2" key="1">
    <citation type="submission" date="2020-06" db="EMBL/GenBank/DDBJ databases">
        <title>Draft genome of Bugula neritina, a colonial animal packing powerful symbionts and potential medicines.</title>
        <authorList>
            <person name="Rayko M."/>
        </authorList>
    </citation>
    <scope>NUCLEOTIDE SEQUENCE [LARGE SCALE GENOMIC DNA]</scope>
    <source>
        <strain evidence="2">Kwan_BN1</strain>
    </source>
</reference>
<feature type="region of interest" description="Disordered" evidence="1">
    <location>
        <begin position="47"/>
        <end position="71"/>
    </location>
</feature>
<gene>
    <name evidence="2" type="ORF">EB796_001469</name>
</gene>